<accession>A0AAD8FCL6</accession>
<keyword evidence="1" id="KW-0723">Serine/threonine-protein kinase</keyword>
<keyword evidence="8" id="KW-1185">Reference proteome</keyword>
<evidence type="ECO:0000259" key="6">
    <source>
        <dbReference type="PROSITE" id="PS50011"/>
    </source>
</evidence>
<dbReference type="GO" id="GO:0004674">
    <property type="term" value="F:protein serine/threonine kinase activity"/>
    <property type="evidence" value="ECO:0007669"/>
    <property type="project" value="UniProtKB-KW"/>
</dbReference>
<dbReference type="PANTHER" id="PTHR24345">
    <property type="entry name" value="SERINE/THREONINE-PROTEIN KINASE PLK"/>
    <property type="match status" value="1"/>
</dbReference>
<evidence type="ECO:0000256" key="1">
    <source>
        <dbReference type="ARBA" id="ARBA00022527"/>
    </source>
</evidence>
<keyword evidence="2" id="KW-0808">Transferase</keyword>
<dbReference type="SUPFAM" id="SSF56112">
    <property type="entry name" value="Protein kinase-like (PK-like)"/>
    <property type="match status" value="1"/>
</dbReference>
<evidence type="ECO:0000313" key="8">
    <source>
        <dbReference type="Proteomes" id="UP001233172"/>
    </source>
</evidence>
<dbReference type="GO" id="GO:0005524">
    <property type="term" value="F:ATP binding"/>
    <property type="evidence" value="ECO:0007669"/>
    <property type="project" value="UniProtKB-KW"/>
</dbReference>
<dbReference type="EMBL" id="JASAOG010000045">
    <property type="protein sequence ID" value="KAK0058923.1"/>
    <property type="molecule type" value="Genomic_DNA"/>
</dbReference>
<evidence type="ECO:0000256" key="2">
    <source>
        <dbReference type="ARBA" id="ARBA00022679"/>
    </source>
</evidence>
<evidence type="ECO:0000256" key="4">
    <source>
        <dbReference type="ARBA" id="ARBA00022777"/>
    </source>
</evidence>
<protein>
    <submittedName>
        <fullName evidence="7">Serine/threonine-protein kinase stk11</fullName>
    </submittedName>
</protein>
<dbReference type="AlphaFoldDB" id="A0AAD8FCL6"/>
<feature type="domain" description="Protein kinase" evidence="6">
    <location>
        <begin position="27"/>
        <end position="377"/>
    </location>
</feature>
<keyword evidence="4 7" id="KW-0418">Kinase</keyword>
<dbReference type="Gene3D" id="1.10.510.10">
    <property type="entry name" value="Transferase(Phosphotransferase) domain 1"/>
    <property type="match status" value="1"/>
</dbReference>
<dbReference type="GO" id="GO:0005634">
    <property type="term" value="C:nucleus"/>
    <property type="evidence" value="ECO:0007669"/>
    <property type="project" value="TreeGrafter"/>
</dbReference>
<dbReference type="InterPro" id="IPR008271">
    <property type="entry name" value="Ser/Thr_kinase_AS"/>
</dbReference>
<dbReference type="SMART" id="SM00220">
    <property type="entry name" value="S_TKc"/>
    <property type="match status" value="1"/>
</dbReference>
<sequence length="385" mass="43646">MCSRQGDSVLPYLHYRSEDLFRGKFNLQVMALVGHGYAGKVVKCVVNSPASKNVPSLSEALHCSKDLSSSTGMCKGQPERLQYRCSLSQSEISDDDDDYDYDEDVDIFAFDGNGCDPRCVNGNPEGQGSNAASEINCNVARERFNVEKEASLLEGCHRRQQLIAVKIIDKAKVKPCSVENEVKLLSAVRGPNVIEYFSSVECRDSYWILTELCSRGDLYEFLKQLDDLNIMARFFLSDIVSALESLHSHLIAHSDVKMKNILISDNNVAKLADFGFAKMYNSANEMESECRGTKDYWCPEMCLEDSLFSPFKADIYALGVTFTGVCRKRPIKKKYDNIYSVIETFKDKKQMQLFNGLLHVDPEQRFDFLHIKSNPWLNERLKNCI</sequence>
<evidence type="ECO:0000313" key="7">
    <source>
        <dbReference type="EMBL" id="KAK0058923.1"/>
    </source>
</evidence>
<evidence type="ECO:0000256" key="5">
    <source>
        <dbReference type="ARBA" id="ARBA00022840"/>
    </source>
</evidence>
<evidence type="ECO:0000256" key="3">
    <source>
        <dbReference type="ARBA" id="ARBA00022741"/>
    </source>
</evidence>
<dbReference type="Proteomes" id="UP001233172">
    <property type="component" value="Unassembled WGS sequence"/>
</dbReference>
<dbReference type="PROSITE" id="PS50011">
    <property type="entry name" value="PROTEIN_KINASE_DOM"/>
    <property type="match status" value="1"/>
</dbReference>
<dbReference type="InterPro" id="IPR011009">
    <property type="entry name" value="Kinase-like_dom_sf"/>
</dbReference>
<keyword evidence="5" id="KW-0067">ATP-binding</keyword>
<dbReference type="InterPro" id="IPR000719">
    <property type="entry name" value="Prot_kinase_dom"/>
</dbReference>
<organism evidence="7 8">
    <name type="scientific">Biomphalaria pfeifferi</name>
    <name type="common">Bloodfluke planorb</name>
    <name type="synonym">Freshwater snail</name>
    <dbReference type="NCBI Taxonomy" id="112525"/>
    <lineage>
        <taxon>Eukaryota</taxon>
        <taxon>Metazoa</taxon>
        <taxon>Spiralia</taxon>
        <taxon>Lophotrochozoa</taxon>
        <taxon>Mollusca</taxon>
        <taxon>Gastropoda</taxon>
        <taxon>Heterobranchia</taxon>
        <taxon>Euthyneura</taxon>
        <taxon>Panpulmonata</taxon>
        <taxon>Hygrophila</taxon>
        <taxon>Lymnaeoidea</taxon>
        <taxon>Planorbidae</taxon>
        <taxon>Biomphalaria</taxon>
    </lineage>
</organism>
<name>A0AAD8FCL6_BIOPF</name>
<reference evidence="7" key="1">
    <citation type="journal article" date="2023" name="PLoS Negl. Trop. Dis.">
        <title>A genome sequence for Biomphalaria pfeifferi, the major vector snail for the human-infecting parasite Schistosoma mansoni.</title>
        <authorList>
            <person name="Bu L."/>
            <person name="Lu L."/>
            <person name="Laidemitt M.R."/>
            <person name="Zhang S.M."/>
            <person name="Mutuku M."/>
            <person name="Mkoji G."/>
            <person name="Steinauer M."/>
            <person name="Loker E.S."/>
        </authorList>
    </citation>
    <scope>NUCLEOTIDE SEQUENCE</scope>
    <source>
        <strain evidence="7">KasaAsao</strain>
    </source>
</reference>
<gene>
    <name evidence="7" type="ORF">Bpfe_011533</name>
</gene>
<dbReference type="PROSITE" id="PS00108">
    <property type="entry name" value="PROTEIN_KINASE_ST"/>
    <property type="match status" value="1"/>
</dbReference>
<comment type="caution">
    <text evidence="7">The sequence shown here is derived from an EMBL/GenBank/DDBJ whole genome shotgun (WGS) entry which is preliminary data.</text>
</comment>
<proteinExistence type="predicted"/>
<dbReference type="Pfam" id="PF00069">
    <property type="entry name" value="Pkinase"/>
    <property type="match status" value="1"/>
</dbReference>
<dbReference type="PANTHER" id="PTHR24345:SF0">
    <property type="entry name" value="CELL CYCLE SERINE_THREONINE-PROTEIN KINASE CDC5_MSD2"/>
    <property type="match status" value="1"/>
</dbReference>
<keyword evidence="3" id="KW-0547">Nucleotide-binding</keyword>
<dbReference type="CDD" id="cd00180">
    <property type="entry name" value="PKc"/>
    <property type="match status" value="1"/>
</dbReference>
<reference evidence="7" key="2">
    <citation type="submission" date="2023-04" db="EMBL/GenBank/DDBJ databases">
        <authorList>
            <person name="Bu L."/>
            <person name="Lu L."/>
            <person name="Laidemitt M.R."/>
            <person name="Zhang S.M."/>
            <person name="Mutuku M."/>
            <person name="Mkoji G."/>
            <person name="Steinauer M."/>
            <person name="Loker E.S."/>
        </authorList>
    </citation>
    <scope>NUCLEOTIDE SEQUENCE</scope>
    <source>
        <strain evidence="7">KasaAsao</strain>
        <tissue evidence="7">Whole Snail</tissue>
    </source>
</reference>